<feature type="active site" description="Proton acceptor" evidence="4">
    <location>
        <position position="208"/>
    </location>
</feature>
<dbReference type="EMBL" id="JAABOO010000003">
    <property type="protein sequence ID" value="NER14456.1"/>
    <property type="molecule type" value="Genomic_DNA"/>
</dbReference>
<dbReference type="PROSITE" id="PS51635">
    <property type="entry name" value="PNPLA"/>
    <property type="match status" value="1"/>
</dbReference>
<keyword evidence="3 4" id="KW-0443">Lipid metabolism</keyword>
<dbReference type="InterPro" id="IPR002641">
    <property type="entry name" value="PNPLA_dom"/>
</dbReference>
<evidence type="ECO:0000256" key="2">
    <source>
        <dbReference type="ARBA" id="ARBA00022963"/>
    </source>
</evidence>
<keyword evidence="2 4" id="KW-0442">Lipid degradation</keyword>
<dbReference type="InterPro" id="IPR016035">
    <property type="entry name" value="Acyl_Trfase/lysoPLipase"/>
</dbReference>
<dbReference type="PANTHER" id="PTHR14226:SF76">
    <property type="entry name" value="NTE FAMILY PROTEIN RSSA"/>
    <property type="match status" value="1"/>
</dbReference>
<keyword evidence="5" id="KW-0732">Signal</keyword>
<dbReference type="RefSeq" id="WP_163607747.1">
    <property type="nucleotide sequence ID" value="NZ_JAABOO010000003.1"/>
</dbReference>
<evidence type="ECO:0000256" key="4">
    <source>
        <dbReference type="PROSITE-ProRule" id="PRU01161"/>
    </source>
</evidence>
<accession>A0A6P0UVL7</accession>
<reference evidence="7 8" key="1">
    <citation type="submission" date="2020-01" db="EMBL/GenBank/DDBJ databases">
        <title>Leptobacterium flavescens.</title>
        <authorList>
            <person name="Wang G."/>
        </authorList>
    </citation>
    <scope>NUCLEOTIDE SEQUENCE [LARGE SCALE GENOMIC DNA]</scope>
    <source>
        <strain evidence="7 8">KCTC 22160</strain>
    </source>
</reference>
<comment type="caution">
    <text evidence="7">The sequence shown here is derived from an EMBL/GenBank/DDBJ whole genome shotgun (WGS) entry which is preliminary data.</text>
</comment>
<dbReference type="Proteomes" id="UP000468581">
    <property type="component" value="Unassembled WGS sequence"/>
</dbReference>
<evidence type="ECO:0000313" key="8">
    <source>
        <dbReference type="Proteomes" id="UP000468581"/>
    </source>
</evidence>
<sequence>MKNILFALPFLFLCFSLSAQTEKEDDIKVGLVLSGGGAKGFAHIGALKVIEESGLRIDYIGGTSMGAIIGALYASGYSAHQLDSIFNSVNFETLIQDQIPRSAKTFYEKADQERYALTLPFDDFKIKFPSAISKGQNVYNLLSKLLQHVSDVDDFNKLPIPFFCIATNVETGEPVLLDKGYLPEAISASGAFPSLFEPVDIDGKLLIDGGVVNNYPIDEVKAMGADIIVGVDVQAGLADRETLNSATSVLLQINNYRTVNAMKVKSKQTDIYIKPDIEDFTVISFADGKQIIDNGEKGARLKKEDLVALANKQKKPPRDPMQMIDNDSLLINRLTLSGNENYTRGYIKGKLRLKLNEKTTYEKFHQGINNLSATNNFRGIRYRLTPFENGQELSMNLQEKKNNTLLRLGVHYDDLYKSAALVNITQKNLLFGDDVASLDIVLGDNVRYNFEYYLDKGFYWSFGINSRFNSFDKDVDFELIEEDDINTGVEVNRINIDVSDFTNQVYIQTVVREEFAFGFGLEHKRYKIETSTIRNGNENLIFDRSDYGSVYSFLRLDTYDNKYFPKKGIYFDGDFHLYLFSSDFNDEFNEYSIGRAKIGFATSFFDRFALNLTTEGGFTLGNTNVTSFDFVLGGYGNEFINNFIPFLGYDFISFGGDSFVKATASLDYEFARKNHINFTANFANADNNIFENGEWFTTPDFTGYAIGYGLETFIGPVEIKYSWSPENRARWFFNVGFWF</sequence>
<feature type="short sequence motif" description="GXGXXG" evidence="4">
    <location>
        <begin position="35"/>
        <end position="40"/>
    </location>
</feature>
<keyword evidence="8" id="KW-1185">Reference proteome</keyword>
<dbReference type="CDD" id="cd07205">
    <property type="entry name" value="Pat_PNPLA6_PNPLA7_NTE1_like"/>
    <property type="match status" value="1"/>
</dbReference>
<dbReference type="GO" id="GO:0016042">
    <property type="term" value="P:lipid catabolic process"/>
    <property type="evidence" value="ECO:0007669"/>
    <property type="project" value="UniProtKB-UniRule"/>
</dbReference>
<feature type="short sequence motif" description="GXSXG" evidence="4">
    <location>
        <begin position="62"/>
        <end position="66"/>
    </location>
</feature>
<dbReference type="InterPro" id="IPR050301">
    <property type="entry name" value="NTE"/>
</dbReference>
<dbReference type="Pfam" id="PF19143">
    <property type="entry name" value="Omp85_2"/>
    <property type="match status" value="1"/>
</dbReference>
<dbReference type="GO" id="GO:0016787">
    <property type="term" value="F:hydrolase activity"/>
    <property type="evidence" value="ECO:0007669"/>
    <property type="project" value="UniProtKB-UniRule"/>
</dbReference>
<keyword evidence="1 4" id="KW-0378">Hydrolase</keyword>
<dbReference type="PANTHER" id="PTHR14226">
    <property type="entry name" value="NEUROPATHY TARGET ESTERASE/SWISS CHEESE D.MELANOGASTER"/>
    <property type="match status" value="1"/>
</dbReference>
<feature type="domain" description="PNPLA" evidence="6">
    <location>
        <begin position="31"/>
        <end position="221"/>
    </location>
</feature>
<dbReference type="AlphaFoldDB" id="A0A6P0UVL7"/>
<feature type="signal peptide" evidence="5">
    <location>
        <begin position="1"/>
        <end position="19"/>
    </location>
</feature>
<feature type="active site" description="Nucleophile" evidence="4">
    <location>
        <position position="64"/>
    </location>
</feature>
<name>A0A6P0UVL7_9FLAO</name>
<feature type="short sequence motif" description="DGA/G" evidence="4">
    <location>
        <begin position="208"/>
        <end position="210"/>
    </location>
</feature>
<organism evidence="7 8">
    <name type="scientific">Leptobacterium flavescens</name>
    <dbReference type="NCBI Taxonomy" id="472055"/>
    <lineage>
        <taxon>Bacteria</taxon>
        <taxon>Pseudomonadati</taxon>
        <taxon>Bacteroidota</taxon>
        <taxon>Flavobacteriia</taxon>
        <taxon>Flavobacteriales</taxon>
        <taxon>Flavobacteriaceae</taxon>
        <taxon>Leptobacterium</taxon>
    </lineage>
</organism>
<dbReference type="Pfam" id="PF01734">
    <property type="entry name" value="Patatin"/>
    <property type="match status" value="1"/>
</dbReference>
<evidence type="ECO:0000313" key="7">
    <source>
        <dbReference type="EMBL" id="NER14456.1"/>
    </source>
</evidence>
<feature type="chain" id="PRO_5027040313" evidence="5">
    <location>
        <begin position="20"/>
        <end position="739"/>
    </location>
</feature>
<evidence type="ECO:0000259" key="6">
    <source>
        <dbReference type="PROSITE" id="PS51635"/>
    </source>
</evidence>
<evidence type="ECO:0000256" key="5">
    <source>
        <dbReference type="SAM" id="SignalP"/>
    </source>
</evidence>
<protein>
    <submittedName>
        <fullName evidence="7">Patatin</fullName>
    </submittedName>
</protein>
<dbReference type="SUPFAM" id="SSF52151">
    <property type="entry name" value="FabD/lysophospholipase-like"/>
    <property type="match status" value="1"/>
</dbReference>
<dbReference type="Gene3D" id="3.40.1090.10">
    <property type="entry name" value="Cytosolic phospholipase A2 catalytic domain"/>
    <property type="match status" value="2"/>
</dbReference>
<gene>
    <name evidence="7" type="ORF">GWK08_13460</name>
</gene>
<evidence type="ECO:0000256" key="3">
    <source>
        <dbReference type="ARBA" id="ARBA00023098"/>
    </source>
</evidence>
<dbReference type="InterPro" id="IPR043864">
    <property type="entry name" value="Omp85-like_dom"/>
</dbReference>
<proteinExistence type="predicted"/>
<evidence type="ECO:0000256" key="1">
    <source>
        <dbReference type="ARBA" id="ARBA00022801"/>
    </source>
</evidence>